<feature type="compositionally biased region" description="Basic and acidic residues" evidence="7">
    <location>
        <begin position="224"/>
        <end position="241"/>
    </location>
</feature>
<name>A0A178ZSV1_9EURO</name>
<dbReference type="PANTHER" id="PTHR12265:SF30">
    <property type="entry name" value="TRANSMEMBRANE PROTEIN 53"/>
    <property type="match status" value="1"/>
</dbReference>
<dbReference type="PANTHER" id="PTHR12265">
    <property type="entry name" value="TRANSMEMBRANE PROTEIN 53"/>
    <property type="match status" value="1"/>
</dbReference>
<keyword evidence="2" id="KW-0812">Transmembrane</keyword>
<evidence type="ECO:0000256" key="1">
    <source>
        <dbReference type="ARBA" id="ARBA00004126"/>
    </source>
</evidence>
<dbReference type="RefSeq" id="XP_018696244.1">
    <property type="nucleotide sequence ID" value="XM_018833620.1"/>
</dbReference>
<proteinExistence type="predicted"/>
<dbReference type="AlphaFoldDB" id="A0A178ZSV1"/>
<evidence type="ECO:0000256" key="7">
    <source>
        <dbReference type="SAM" id="MobiDB-lite"/>
    </source>
</evidence>
<evidence type="ECO:0000313" key="8">
    <source>
        <dbReference type="EMBL" id="OAP62877.1"/>
    </source>
</evidence>
<reference evidence="8 9" key="1">
    <citation type="submission" date="2016-04" db="EMBL/GenBank/DDBJ databases">
        <title>Draft genome of Fonsecaea erecta CBS 125763.</title>
        <authorList>
            <person name="Weiss V.A."/>
            <person name="Vicente V.A."/>
            <person name="Raittz R.T."/>
            <person name="Moreno L.F."/>
            <person name="De Souza E.M."/>
            <person name="Pedrosa F.O."/>
            <person name="Steffens M.B."/>
            <person name="Faoro H."/>
            <person name="Tadra-Sfeir M.Z."/>
            <person name="Najafzadeh M.J."/>
            <person name="Felipe M.S."/>
            <person name="Teixeira M."/>
            <person name="Sun J."/>
            <person name="Xi L."/>
            <person name="Gomes R."/>
            <person name="De Azevedo C.M."/>
            <person name="Salgado C.G."/>
            <person name="Da Silva M.B."/>
            <person name="Nascimento M.F."/>
            <person name="Queiroz-Telles F."/>
            <person name="Attili D.S."/>
            <person name="Gorbushina A."/>
        </authorList>
    </citation>
    <scope>NUCLEOTIDE SEQUENCE [LARGE SCALE GENOMIC DNA]</scope>
    <source>
        <strain evidence="8 9">CBS 125763</strain>
    </source>
</reference>
<accession>A0A178ZSV1</accession>
<evidence type="ECO:0000256" key="2">
    <source>
        <dbReference type="ARBA" id="ARBA00022692"/>
    </source>
</evidence>
<keyword evidence="9" id="KW-1185">Reference proteome</keyword>
<feature type="region of interest" description="Disordered" evidence="7">
    <location>
        <begin position="155"/>
        <end position="186"/>
    </location>
</feature>
<comment type="subcellular location">
    <subcellularLocation>
        <location evidence="6">Endomembrane system</location>
        <topology evidence="6">Single-pass membrane protein</topology>
    </subcellularLocation>
    <subcellularLocation>
        <location evidence="1">Nucleus membrane</location>
    </subcellularLocation>
</comment>
<gene>
    <name evidence="8" type="ORF">AYL99_02104</name>
</gene>
<keyword evidence="3" id="KW-1133">Transmembrane helix</keyword>
<sequence length="405" mass="44733">MELAGPEPEVPTTSDEEEHQVPVGRSDPYLAHFTQLGRQIYLYTPVAPSIPAVDIDNNDDYHDAPAAEGAQQQQQREEENAPPDPDLIIVCSWMSAQPRNIVKYTGAYRTRYPRARILLLRQDGGDFFFRTQAQQLRNLAPAVVVVERLLAATKKEREEERKTKTMKKDNGGGGGGGGDRDGDGDGDDGHDLRVLIHIFSNGGAWTACQLADAYYQQQSRRHQNQRDRSDFESDSNSTKDHHSPLWLLPITALVLDSTPSLPNMAASHTAICASLPKTPPGVRLLSSALVWGYLGAARAVGAVTGQEPPTLSLRRRLNDPRGAFTHQSRCGRRGHRVYIYSQADALIPAADVEQHAREAAEVLGPGGSDKVRLEDFVSSRHVGHVLADPERYWGIVDRVWRESVS</sequence>
<evidence type="ECO:0000256" key="5">
    <source>
        <dbReference type="ARBA" id="ARBA00023242"/>
    </source>
</evidence>
<dbReference type="GO" id="GO:0031965">
    <property type="term" value="C:nuclear membrane"/>
    <property type="evidence" value="ECO:0007669"/>
    <property type="project" value="UniProtKB-SubCell"/>
</dbReference>
<evidence type="ECO:0000256" key="6">
    <source>
        <dbReference type="ARBA" id="ARBA00037847"/>
    </source>
</evidence>
<evidence type="ECO:0000256" key="3">
    <source>
        <dbReference type="ARBA" id="ARBA00022989"/>
    </source>
</evidence>
<feature type="region of interest" description="Disordered" evidence="7">
    <location>
        <begin position="219"/>
        <end position="241"/>
    </location>
</feature>
<dbReference type="GeneID" id="30006274"/>
<comment type="caution">
    <text evidence="8">The sequence shown here is derived from an EMBL/GenBank/DDBJ whole genome shotgun (WGS) entry which is preliminary data.</text>
</comment>
<organism evidence="8 9">
    <name type="scientific">Fonsecaea erecta</name>
    <dbReference type="NCBI Taxonomy" id="1367422"/>
    <lineage>
        <taxon>Eukaryota</taxon>
        <taxon>Fungi</taxon>
        <taxon>Dikarya</taxon>
        <taxon>Ascomycota</taxon>
        <taxon>Pezizomycotina</taxon>
        <taxon>Eurotiomycetes</taxon>
        <taxon>Chaetothyriomycetidae</taxon>
        <taxon>Chaetothyriales</taxon>
        <taxon>Herpotrichiellaceae</taxon>
        <taxon>Fonsecaea</taxon>
    </lineage>
</organism>
<keyword evidence="4" id="KW-0472">Membrane</keyword>
<evidence type="ECO:0000256" key="4">
    <source>
        <dbReference type="ARBA" id="ARBA00023136"/>
    </source>
</evidence>
<feature type="region of interest" description="Disordered" evidence="7">
    <location>
        <begin position="53"/>
        <end position="86"/>
    </location>
</feature>
<dbReference type="Pfam" id="PF05705">
    <property type="entry name" value="DUF829"/>
    <property type="match status" value="1"/>
</dbReference>
<feature type="compositionally biased region" description="Basic and acidic residues" evidence="7">
    <location>
        <begin position="155"/>
        <end position="170"/>
    </location>
</feature>
<feature type="region of interest" description="Disordered" evidence="7">
    <location>
        <begin position="1"/>
        <end position="26"/>
    </location>
</feature>
<evidence type="ECO:0008006" key="10">
    <source>
        <dbReference type="Google" id="ProtNLM"/>
    </source>
</evidence>
<keyword evidence="5" id="KW-0539">Nucleus</keyword>
<dbReference type="Proteomes" id="UP000078343">
    <property type="component" value="Unassembled WGS sequence"/>
</dbReference>
<protein>
    <recommendedName>
        <fullName evidence="10">Transmembrane protein 53</fullName>
    </recommendedName>
</protein>
<dbReference type="EMBL" id="LVYI01000002">
    <property type="protein sequence ID" value="OAP62877.1"/>
    <property type="molecule type" value="Genomic_DNA"/>
</dbReference>
<evidence type="ECO:0000313" key="9">
    <source>
        <dbReference type="Proteomes" id="UP000078343"/>
    </source>
</evidence>
<dbReference type="OrthoDB" id="77878at2759"/>
<dbReference type="STRING" id="1367422.A0A178ZSV1"/>
<dbReference type="InterPro" id="IPR008547">
    <property type="entry name" value="DUF829_TMEM53"/>
</dbReference>